<reference evidence="2 3" key="1">
    <citation type="submission" date="2020-07" db="EMBL/GenBank/DDBJ databases">
        <title>Sequencing the genomes of 1000 actinobacteria strains.</title>
        <authorList>
            <person name="Klenk H.-P."/>
        </authorList>
    </citation>
    <scope>NUCLEOTIDE SEQUENCE [LARGE SCALE GENOMIC DNA]</scope>
    <source>
        <strain evidence="2 3">DSM 45927</strain>
    </source>
</reference>
<dbReference type="Pfam" id="PF23859">
    <property type="entry name" value="DpdA"/>
    <property type="match status" value="1"/>
</dbReference>
<keyword evidence="3" id="KW-1185">Reference proteome</keyword>
<dbReference type="SUPFAM" id="SSF51713">
    <property type="entry name" value="tRNA-guanine transglycosylase"/>
    <property type="match status" value="1"/>
</dbReference>
<dbReference type="InterPro" id="IPR055645">
    <property type="entry name" value="DpdA"/>
</dbReference>
<accession>A0A853BKZ7</accession>
<evidence type="ECO:0000259" key="1">
    <source>
        <dbReference type="Pfam" id="PF23859"/>
    </source>
</evidence>
<dbReference type="GO" id="GO:0006400">
    <property type="term" value="P:tRNA modification"/>
    <property type="evidence" value="ECO:0007669"/>
    <property type="project" value="InterPro"/>
</dbReference>
<protein>
    <recommendedName>
        <fullName evidence="1">DeoxyPurine in DNA protein A domain-containing protein</fullName>
    </recommendedName>
</protein>
<comment type="caution">
    <text evidence="2">The sequence shown here is derived from an EMBL/GenBank/DDBJ whole genome shotgun (WGS) entry which is preliminary data.</text>
</comment>
<dbReference type="AlphaFoldDB" id="A0A853BKZ7"/>
<evidence type="ECO:0000313" key="2">
    <source>
        <dbReference type="EMBL" id="NYI95903.1"/>
    </source>
</evidence>
<dbReference type="EMBL" id="JACCFO010000001">
    <property type="protein sequence ID" value="NYI95903.1"/>
    <property type="molecule type" value="Genomic_DNA"/>
</dbReference>
<organism evidence="2 3">
    <name type="scientific">Streptomonospora nanhaiensis</name>
    <dbReference type="NCBI Taxonomy" id="1323731"/>
    <lineage>
        <taxon>Bacteria</taxon>
        <taxon>Bacillati</taxon>
        <taxon>Actinomycetota</taxon>
        <taxon>Actinomycetes</taxon>
        <taxon>Streptosporangiales</taxon>
        <taxon>Nocardiopsidaceae</taxon>
        <taxon>Streptomonospora</taxon>
    </lineage>
</organism>
<sequence length="272" mass="30922">MSTNPVGARFYLGTHRETWLRDERFRGVPLFISHRRLRDRRRLPRAITDWALDSGGFTELSMYGRWETPPEHYAQAVARYAAEIGQIQWAAPQDWMCEPSVLAKTGRTVAEHQRLTIDNLLELRTLAPDLPWVPVLQGWHPDDYRRHVDAYTRAGIDLTREPVVGLGSVCRRQATAPMHALIGDLARQGLRLHGFGFKTRGLAHMHHLLASADSLAWSYAARRRPPLPGHDIAHINCANCPTYALRWRAEMLAGLPAWHQPAIFDLPERSAA</sequence>
<proteinExistence type="predicted"/>
<feature type="domain" description="DeoxyPurine in DNA protein A" evidence="1">
    <location>
        <begin position="9"/>
        <end position="262"/>
    </location>
</feature>
<dbReference type="RefSeq" id="WP_218901908.1">
    <property type="nucleotide sequence ID" value="NZ_JACCFO010000001.1"/>
</dbReference>
<dbReference type="Proteomes" id="UP000575985">
    <property type="component" value="Unassembled WGS sequence"/>
</dbReference>
<evidence type="ECO:0000313" key="3">
    <source>
        <dbReference type="Proteomes" id="UP000575985"/>
    </source>
</evidence>
<name>A0A853BKZ7_9ACTN</name>
<dbReference type="InterPro" id="IPR036511">
    <property type="entry name" value="TGT-like_sf"/>
</dbReference>
<gene>
    <name evidence="2" type="ORF">HNR12_002180</name>
</gene>